<feature type="domain" description="Carbohydrate kinase FGGY N-terminal" evidence="5">
    <location>
        <begin position="7"/>
        <end position="248"/>
    </location>
</feature>
<dbReference type="GO" id="GO:0016773">
    <property type="term" value="F:phosphotransferase activity, alcohol group as acceptor"/>
    <property type="evidence" value="ECO:0007669"/>
    <property type="project" value="InterPro"/>
</dbReference>
<reference evidence="7 8" key="2">
    <citation type="submission" date="2019-09" db="EMBL/GenBank/DDBJ databases">
        <authorList>
            <person name="Jin C."/>
        </authorList>
    </citation>
    <scope>NUCLEOTIDE SEQUENCE [LARGE SCALE GENOMIC DNA]</scope>
    <source>
        <strain evidence="7 8">BN140078</strain>
    </source>
</reference>
<dbReference type="EMBL" id="VUOC01000001">
    <property type="protein sequence ID" value="KAA2245062.1"/>
    <property type="molecule type" value="Genomic_DNA"/>
</dbReference>
<dbReference type="Pfam" id="PF02782">
    <property type="entry name" value="FGGY_C"/>
    <property type="match status" value="1"/>
</dbReference>
<dbReference type="GO" id="GO:0016301">
    <property type="term" value="F:kinase activity"/>
    <property type="evidence" value="ECO:0007669"/>
    <property type="project" value="UniProtKB-KW"/>
</dbReference>
<dbReference type="PROSITE" id="PS00445">
    <property type="entry name" value="FGGY_KINASES_2"/>
    <property type="match status" value="1"/>
</dbReference>
<organism evidence="7 8">
    <name type="scientific">Chitinophaga agrisoli</name>
    <dbReference type="NCBI Taxonomy" id="2607653"/>
    <lineage>
        <taxon>Bacteria</taxon>
        <taxon>Pseudomonadati</taxon>
        <taxon>Bacteroidota</taxon>
        <taxon>Chitinophagia</taxon>
        <taxon>Chitinophagales</taxon>
        <taxon>Chitinophagaceae</taxon>
        <taxon>Chitinophaga</taxon>
    </lineage>
</organism>
<evidence type="ECO:0000259" key="5">
    <source>
        <dbReference type="Pfam" id="PF00370"/>
    </source>
</evidence>
<dbReference type="PANTHER" id="PTHR43095">
    <property type="entry name" value="SUGAR KINASE"/>
    <property type="match status" value="1"/>
</dbReference>
<dbReference type="PROSITE" id="PS00933">
    <property type="entry name" value="FGGY_KINASES_1"/>
    <property type="match status" value="1"/>
</dbReference>
<name>A0A5B2W338_9BACT</name>
<comment type="similarity">
    <text evidence="1 4">Belongs to the FGGY kinase family.</text>
</comment>
<dbReference type="Pfam" id="PF00370">
    <property type="entry name" value="FGGY_N"/>
    <property type="match status" value="1"/>
</dbReference>
<dbReference type="GO" id="GO:0005975">
    <property type="term" value="P:carbohydrate metabolic process"/>
    <property type="evidence" value="ECO:0007669"/>
    <property type="project" value="InterPro"/>
</dbReference>
<dbReference type="Gene3D" id="3.30.420.40">
    <property type="match status" value="2"/>
</dbReference>
<evidence type="ECO:0000313" key="7">
    <source>
        <dbReference type="EMBL" id="KAA2245062.1"/>
    </source>
</evidence>
<dbReference type="RefSeq" id="WP_149836458.1">
    <property type="nucleotide sequence ID" value="NZ_VUOC01000001.1"/>
</dbReference>
<dbReference type="InterPro" id="IPR000577">
    <property type="entry name" value="Carb_kinase_FGGY"/>
</dbReference>
<evidence type="ECO:0000256" key="4">
    <source>
        <dbReference type="RuleBase" id="RU003733"/>
    </source>
</evidence>
<evidence type="ECO:0000259" key="6">
    <source>
        <dbReference type="Pfam" id="PF02782"/>
    </source>
</evidence>
<gene>
    <name evidence="7" type="ORF">F0L74_03620</name>
</gene>
<reference evidence="7 8" key="1">
    <citation type="submission" date="2019-09" db="EMBL/GenBank/DDBJ databases">
        <title>Chitinophaga ginsengihumi sp. nov., isolated from soil of ginseng rhizosphere.</title>
        <authorList>
            <person name="Lee J."/>
        </authorList>
    </citation>
    <scope>NUCLEOTIDE SEQUENCE [LARGE SCALE GENOMIC DNA]</scope>
    <source>
        <strain evidence="7 8">BN140078</strain>
    </source>
</reference>
<dbReference type="Proteomes" id="UP000324611">
    <property type="component" value="Unassembled WGS sequence"/>
</dbReference>
<dbReference type="PIRSF" id="PIRSF000538">
    <property type="entry name" value="GlpK"/>
    <property type="match status" value="1"/>
</dbReference>
<dbReference type="InterPro" id="IPR018485">
    <property type="entry name" value="FGGY_C"/>
</dbReference>
<evidence type="ECO:0000313" key="8">
    <source>
        <dbReference type="Proteomes" id="UP000324611"/>
    </source>
</evidence>
<dbReference type="CDD" id="cd07770">
    <property type="entry name" value="ASKHA_NBD_FGGY_GntK"/>
    <property type="match status" value="1"/>
</dbReference>
<dbReference type="InterPro" id="IPR050406">
    <property type="entry name" value="FGGY_Carb_Kinase"/>
</dbReference>
<dbReference type="InterPro" id="IPR043129">
    <property type="entry name" value="ATPase_NBD"/>
</dbReference>
<evidence type="ECO:0000256" key="3">
    <source>
        <dbReference type="ARBA" id="ARBA00022777"/>
    </source>
</evidence>
<dbReference type="InterPro" id="IPR018484">
    <property type="entry name" value="FGGY_N"/>
</dbReference>
<evidence type="ECO:0000256" key="1">
    <source>
        <dbReference type="ARBA" id="ARBA00009156"/>
    </source>
</evidence>
<dbReference type="AlphaFoldDB" id="A0A5B2W338"/>
<protein>
    <submittedName>
        <fullName evidence="7">Gluconokinase</fullName>
    </submittedName>
</protein>
<sequence length="490" mass="52908">MSTPFNYMTGVDIGTGSTKVIALLPDGNVKAVYQQGYATHQPQPGHSEQDPEDILQAVRQGIRQVVQEMGHPPAGICFSSAMHSIMALDAADKPLTPLIIWADNRSQGIADALQPTEEGRALYHQTGVPIHPMTPLCKISWLREQRPDLFKQAAKFVGIKEYILHRLFGRYVIDHSIACATGLFDIHTRQWSAPALAFAGITAAQLPEPAPTHYILPDLSAAAAADLGIPAGTPFIIGASDGCLAQLGSGALDQGHATLTIATSGALRMTARAPVTDHQQRLFNYILDTEHFVTGGPVNNGGVVLQWFVRDFMANHQPADLDIAIQQALEVRPGAEGVICLPYLLGERAPVWDAHARGAFIGIQPQHTSRHFMRAIMEGIGFGLLSIAGALQETAGPIHKISVSGGFTASRGWIQLMADIFEKPMHLGQHNDASALGAAMMGFAALGVPFTAQAAAEEVFTPSTAGRAIYRKHFKMYGELYERLRDFYRG</sequence>
<keyword evidence="2 4" id="KW-0808">Transferase</keyword>
<evidence type="ECO:0000256" key="2">
    <source>
        <dbReference type="ARBA" id="ARBA00022679"/>
    </source>
</evidence>
<dbReference type="SUPFAM" id="SSF53067">
    <property type="entry name" value="Actin-like ATPase domain"/>
    <property type="match status" value="2"/>
</dbReference>
<proteinExistence type="inferred from homology"/>
<feature type="domain" description="Carbohydrate kinase FGGY C-terminal" evidence="6">
    <location>
        <begin position="263"/>
        <end position="445"/>
    </location>
</feature>
<dbReference type="InterPro" id="IPR018483">
    <property type="entry name" value="Carb_kinase_FGGY_CS"/>
</dbReference>
<dbReference type="PANTHER" id="PTHR43095:SF2">
    <property type="entry name" value="GLUCONOKINASE"/>
    <property type="match status" value="1"/>
</dbReference>
<comment type="caution">
    <text evidence="7">The sequence shown here is derived from an EMBL/GenBank/DDBJ whole genome shotgun (WGS) entry which is preliminary data.</text>
</comment>
<accession>A0A5B2W338</accession>
<keyword evidence="8" id="KW-1185">Reference proteome</keyword>
<keyword evidence="3 4" id="KW-0418">Kinase</keyword>